<accession>A0ABW4N4X3</accession>
<dbReference type="Gene3D" id="3.30.420.240">
    <property type="match status" value="1"/>
</dbReference>
<dbReference type="Proteomes" id="UP001597237">
    <property type="component" value="Unassembled WGS sequence"/>
</dbReference>
<name>A0ABW4N4X3_9CAUL</name>
<dbReference type="RefSeq" id="WP_377282060.1">
    <property type="nucleotide sequence ID" value="NZ_JBHRSI010000005.1"/>
</dbReference>
<evidence type="ECO:0008006" key="3">
    <source>
        <dbReference type="Google" id="ProtNLM"/>
    </source>
</evidence>
<dbReference type="Gene3D" id="3.40.50.300">
    <property type="entry name" value="P-loop containing nucleotide triphosphate hydrolases"/>
    <property type="match status" value="1"/>
</dbReference>
<dbReference type="EMBL" id="JBHUEY010000006">
    <property type="protein sequence ID" value="MFD1785106.1"/>
    <property type="molecule type" value="Genomic_DNA"/>
</dbReference>
<proteinExistence type="predicted"/>
<dbReference type="InterPro" id="IPR027417">
    <property type="entry name" value="P-loop_NTPase"/>
</dbReference>
<protein>
    <recommendedName>
        <fullName evidence="3">Terminase</fullName>
    </recommendedName>
</protein>
<evidence type="ECO:0000313" key="2">
    <source>
        <dbReference type="Proteomes" id="UP001597237"/>
    </source>
</evidence>
<sequence>MSAPICTFERAWTDPGLLGAGLGGDADTWAAWRAILKAAFAEPLTRAERRTFAVLAGGRKPPKSRVQELWAVVGRRGGKSRAAAALAVFLALFTDHSARLSPGEVGRVVILAASRAQAKTILGYVEGFLTASPLLAQHVEGITAEEIRLAGNIVIEVHAAAFRTVRGRTLIAAIFDEVAFWRDADTGANPDLEVYRAVLPALATTGGLLVGISSAYRRAGLLYAKHRDHFGVDDPSVLVIQGESRQLNPTIDARIIERAMAADAESARSEWMSQWRSDLSALLDDAVIDRAVNHERPLELPPSRRWRYSAFVDASAGRADAFTCAIGHAEGERLIIDCVRGVLPPFDPASAALELAQLALSYGCSEVTGDAYAAGWVEQAFRASGLHYEQADRPKSALYLGAVPVFMRGLVELPNHPALLRELRLLERRVAPSGRDRVDHPQGGHDDHANSVAGVLTLLSEPIEFAQITRVSFAAT</sequence>
<keyword evidence="2" id="KW-1185">Reference proteome</keyword>
<gene>
    <name evidence="1" type="ORF">ACFSC0_17025</name>
</gene>
<comment type="caution">
    <text evidence="1">The sequence shown here is derived from an EMBL/GenBank/DDBJ whole genome shotgun (WGS) entry which is preliminary data.</text>
</comment>
<evidence type="ECO:0000313" key="1">
    <source>
        <dbReference type="EMBL" id="MFD1785106.1"/>
    </source>
</evidence>
<reference evidence="2" key="1">
    <citation type="journal article" date="2019" name="Int. J. Syst. Evol. Microbiol.">
        <title>The Global Catalogue of Microorganisms (GCM) 10K type strain sequencing project: providing services to taxonomists for standard genome sequencing and annotation.</title>
        <authorList>
            <consortium name="The Broad Institute Genomics Platform"/>
            <consortium name="The Broad Institute Genome Sequencing Center for Infectious Disease"/>
            <person name="Wu L."/>
            <person name="Ma J."/>
        </authorList>
    </citation>
    <scope>NUCLEOTIDE SEQUENCE [LARGE SCALE GENOMIC DNA]</scope>
    <source>
        <strain evidence="2">DFY28</strain>
    </source>
</reference>
<organism evidence="1 2">
    <name type="scientific">Phenylobacterium terrae</name>
    <dbReference type="NCBI Taxonomy" id="2665495"/>
    <lineage>
        <taxon>Bacteria</taxon>
        <taxon>Pseudomonadati</taxon>
        <taxon>Pseudomonadota</taxon>
        <taxon>Alphaproteobacteria</taxon>
        <taxon>Caulobacterales</taxon>
        <taxon>Caulobacteraceae</taxon>
        <taxon>Phenylobacterium</taxon>
    </lineage>
</organism>